<evidence type="ECO:0000313" key="2">
    <source>
        <dbReference type="Proteomes" id="UP000275267"/>
    </source>
</evidence>
<comment type="caution">
    <text evidence="1">The sequence shown here is derived from an EMBL/GenBank/DDBJ whole genome shotgun (WGS) entry which is preliminary data.</text>
</comment>
<reference evidence="2" key="1">
    <citation type="journal article" date="2019" name="Nat. Commun.">
        <title>The genome of broomcorn millet.</title>
        <authorList>
            <person name="Zou C."/>
            <person name="Miki D."/>
            <person name="Li D."/>
            <person name="Tang Q."/>
            <person name="Xiao L."/>
            <person name="Rajput S."/>
            <person name="Deng P."/>
            <person name="Jia W."/>
            <person name="Huang R."/>
            <person name="Zhang M."/>
            <person name="Sun Y."/>
            <person name="Hu J."/>
            <person name="Fu X."/>
            <person name="Schnable P.S."/>
            <person name="Li F."/>
            <person name="Zhang H."/>
            <person name="Feng B."/>
            <person name="Zhu X."/>
            <person name="Liu R."/>
            <person name="Schnable J.C."/>
            <person name="Zhu J.-K."/>
            <person name="Zhang H."/>
        </authorList>
    </citation>
    <scope>NUCLEOTIDE SEQUENCE [LARGE SCALE GENOMIC DNA]</scope>
</reference>
<accession>A0A3L6TDC6</accession>
<name>A0A3L6TDC6_PANMI</name>
<dbReference type="Proteomes" id="UP000275267">
    <property type="component" value="Unassembled WGS sequence"/>
</dbReference>
<keyword evidence="2" id="KW-1185">Reference proteome</keyword>
<dbReference type="EMBL" id="PQIB02000002">
    <property type="protein sequence ID" value="RLN36172.1"/>
    <property type="molecule type" value="Genomic_DNA"/>
</dbReference>
<protein>
    <submittedName>
        <fullName evidence="1">Uncharacterized protein</fullName>
    </submittedName>
</protein>
<proteinExistence type="predicted"/>
<dbReference type="AlphaFoldDB" id="A0A3L6TDC6"/>
<sequence length="160" mass="17406">MDGKALVPTTVSTSIFALDGEPLSANQAMVTVRVEEEANHIAIIPLAILPATLPKEKARGAEEGSADPGRRPIDAPFCATLHQVFCVQEGMGEDDKVPKGPKVMQLLCTIVKMREEHKKLSDQVAELALDLKSGRDDYDTLRRGLGTKIERLEMKVGKSN</sequence>
<evidence type="ECO:0000313" key="1">
    <source>
        <dbReference type="EMBL" id="RLN36172.1"/>
    </source>
</evidence>
<gene>
    <name evidence="1" type="ORF">C2845_PM03G28870</name>
</gene>
<organism evidence="1 2">
    <name type="scientific">Panicum miliaceum</name>
    <name type="common">Proso millet</name>
    <name type="synonym">Broomcorn millet</name>
    <dbReference type="NCBI Taxonomy" id="4540"/>
    <lineage>
        <taxon>Eukaryota</taxon>
        <taxon>Viridiplantae</taxon>
        <taxon>Streptophyta</taxon>
        <taxon>Embryophyta</taxon>
        <taxon>Tracheophyta</taxon>
        <taxon>Spermatophyta</taxon>
        <taxon>Magnoliopsida</taxon>
        <taxon>Liliopsida</taxon>
        <taxon>Poales</taxon>
        <taxon>Poaceae</taxon>
        <taxon>PACMAD clade</taxon>
        <taxon>Panicoideae</taxon>
        <taxon>Panicodae</taxon>
        <taxon>Paniceae</taxon>
        <taxon>Panicinae</taxon>
        <taxon>Panicum</taxon>
        <taxon>Panicum sect. Panicum</taxon>
    </lineage>
</organism>